<dbReference type="InterPro" id="IPR023817">
    <property type="entry name" value="Frankia_40_dom"/>
</dbReference>
<dbReference type="EMBL" id="MBLM01000108">
    <property type="protein sequence ID" value="OHV38673.1"/>
    <property type="molecule type" value="Genomic_DNA"/>
</dbReference>
<dbReference type="RefSeq" id="WP_071083710.1">
    <property type="nucleotide sequence ID" value="NZ_MBLM01000108.1"/>
</dbReference>
<reference evidence="2" key="1">
    <citation type="submission" date="2016-07" db="EMBL/GenBank/DDBJ databases">
        <title>Sequence Frankia sp. strain CcI1.17.</title>
        <authorList>
            <person name="Ghodhbane-Gtari F."/>
            <person name="Swanson E."/>
            <person name="Gueddou A."/>
            <person name="Morris K."/>
            <person name="Hezbri K."/>
            <person name="Ktari A."/>
            <person name="Nouioui I."/>
            <person name="Abebe-Akele F."/>
            <person name="Simpson S."/>
            <person name="Thomas K."/>
            <person name="Gtari M."/>
            <person name="Tisa L.S."/>
            <person name="Hurst S."/>
        </authorList>
    </citation>
    <scope>NUCLEOTIDE SEQUENCE [LARGE SCALE GENOMIC DNA]</scope>
    <source>
        <strain evidence="2">Cc1.17</strain>
    </source>
</reference>
<sequence>MSIFSSGNFGAWRTPGGDSPLVATYTTDSGDHTLTIRPGADVGDLAAILGTMPADAVFSEHFGDVDLVLIFRQDPGVSVVVPAGANPSAGPAAASIPRP</sequence>
<dbReference type="NCBIfam" id="TIGR03917">
    <property type="entry name" value="Frankia_40_dom"/>
    <property type="match status" value="1"/>
</dbReference>
<keyword evidence="2" id="KW-1185">Reference proteome</keyword>
<dbReference type="AlphaFoldDB" id="A0A1S1QVD7"/>
<evidence type="ECO:0000313" key="2">
    <source>
        <dbReference type="Proteomes" id="UP000179627"/>
    </source>
</evidence>
<dbReference type="OrthoDB" id="3217416at2"/>
<organism evidence="1 2">
    <name type="scientific">Parafrankia colletiae</name>
    <dbReference type="NCBI Taxonomy" id="573497"/>
    <lineage>
        <taxon>Bacteria</taxon>
        <taxon>Bacillati</taxon>
        <taxon>Actinomycetota</taxon>
        <taxon>Actinomycetes</taxon>
        <taxon>Frankiales</taxon>
        <taxon>Frankiaceae</taxon>
        <taxon>Parafrankia</taxon>
    </lineage>
</organism>
<dbReference type="Proteomes" id="UP000179627">
    <property type="component" value="Unassembled WGS sequence"/>
</dbReference>
<name>A0A1S1QVD7_9ACTN</name>
<proteinExistence type="predicted"/>
<comment type="caution">
    <text evidence="1">The sequence shown here is derived from an EMBL/GenBank/DDBJ whole genome shotgun (WGS) entry which is preliminary data.</text>
</comment>
<protein>
    <submittedName>
        <fullName evidence="1">Uncharacterized protein</fullName>
    </submittedName>
</protein>
<evidence type="ECO:0000313" key="1">
    <source>
        <dbReference type="EMBL" id="OHV38673.1"/>
    </source>
</evidence>
<accession>A0A1S1QVD7</accession>
<gene>
    <name evidence="1" type="ORF">CC117_02720</name>
</gene>